<evidence type="ECO:0000256" key="1">
    <source>
        <dbReference type="ARBA" id="ARBA00009743"/>
    </source>
</evidence>
<dbReference type="InterPro" id="IPR013780">
    <property type="entry name" value="Glyco_hydro_b"/>
</dbReference>
<keyword evidence="9" id="KW-1185">Reference proteome</keyword>
<evidence type="ECO:0000313" key="8">
    <source>
        <dbReference type="EMBL" id="ANY19332.1"/>
    </source>
</evidence>
<evidence type="ECO:0000256" key="2">
    <source>
        <dbReference type="ARBA" id="ARBA00022729"/>
    </source>
</evidence>
<protein>
    <submittedName>
        <fullName evidence="8">Alpha-galactosidase A</fullName>
        <ecNumber evidence="8">3.2.1.22</ecNumber>
    </submittedName>
</protein>
<dbReference type="GO" id="GO:0004557">
    <property type="term" value="F:alpha-galactosidase activity"/>
    <property type="evidence" value="ECO:0007669"/>
    <property type="project" value="UniProtKB-EC"/>
</dbReference>
<dbReference type="InterPro" id="IPR041233">
    <property type="entry name" value="Melibiase_C"/>
</dbReference>
<dbReference type="PANTHER" id="PTHR11452">
    <property type="entry name" value="ALPHA-GALACTOSIDASE/ALPHA-N-ACETYLGALACTOSAMINIDASE"/>
    <property type="match status" value="1"/>
</dbReference>
<dbReference type="STRING" id="692370.A6F68_00806"/>
<dbReference type="Gene3D" id="2.60.40.1180">
    <property type="entry name" value="Golgi alpha-mannosidase II"/>
    <property type="match status" value="1"/>
</dbReference>
<dbReference type="InterPro" id="IPR013785">
    <property type="entry name" value="Aldolase_TIM"/>
</dbReference>
<dbReference type="GO" id="GO:0005975">
    <property type="term" value="P:carbohydrate metabolic process"/>
    <property type="evidence" value="ECO:0007669"/>
    <property type="project" value="InterPro"/>
</dbReference>
<evidence type="ECO:0000256" key="5">
    <source>
        <dbReference type="SAM" id="MobiDB-lite"/>
    </source>
</evidence>
<sequence>MPKTTIAILAALTLSACAAAAKPPASAPPTLIEQVAARPPMGWNSFDAWDSRIDEATYRKTVEFMADTLKPHGWDYAVIDYIWWNPTPGGHNVPGNFERRVGHPNVRLAPDGSLLDKREVTMDRYGRLLPSVERFPSAAGGKGFKPLADWVHSKGLKFGIHIMRGVHREAYYRNAPILGSKATARDIAKVGDHAAWLNNMFGVDWRQDGAQAYYDSIFKLYAEWGVDYIKADDMMGDCGGPNFGYSAGEIAMMRKAIDNSGRPMVLSLSCGEAPTGRADHLHANANMWRVSGDFWDEWDHLARSFQLLDKWSAWGGEHRWPDADMIPFGHLSLDNRPHGPDRMSKFSRDEHYTLMSLFSIARSPLMIGSELLSTPRETVDTFFGNDEVLYVNQHGRDPHQVVRIDDERGGSDTSKYYAVWISHDEANDDRFVALFNLGPAEKAVTFRFDDEDLRGAYKVRNLWTRTDEGTATREITRTLPSHGATLLRLSPVPGSDQNWVPRDEKGRVQNQ</sequence>
<feature type="domain" description="Alpha galactosidase C-terminal" evidence="7">
    <location>
        <begin position="417"/>
        <end position="489"/>
    </location>
</feature>
<dbReference type="SUPFAM" id="SSF51445">
    <property type="entry name" value="(Trans)glycosidases"/>
    <property type="match status" value="1"/>
</dbReference>
<dbReference type="Pfam" id="PF16499">
    <property type="entry name" value="Melibiase_2"/>
    <property type="match status" value="1"/>
</dbReference>
<keyword evidence="2 6" id="KW-0732">Signal</keyword>
<feature type="chain" id="PRO_5008533958" evidence="6">
    <location>
        <begin position="22"/>
        <end position="511"/>
    </location>
</feature>
<feature type="compositionally biased region" description="Basic and acidic residues" evidence="5">
    <location>
        <begin position="501"/>
        <end position="511"/>
    </location>
</feature>
<dbReference type="InterPro" id="IPR017853">
    <property type="entry name" value="GH"/>
</dbReference>
<feature type="region of interest" description="Disordered" evidence="5">
    <location>
        <begin position="485"/>
        <end position="511"/>
    </location>
</feature>
<dbReference type="Pfam" id="PF17801">
    <property type="entry name" value="Melibiase_C"/>
    <property type="match status" value="1"/>
</dbReference>
<dbReference type="EC" id="3.2.1.22" evidence="8"/>
<keyword evidence="4 8" id="KW-0326">Glycosidase</keyword>
<proteinExistence type="inferred from homology"/>
<dbReference type="KEGG" id="ado:A6F68_00806"/>
<dbReference type="Gene3D" id="3.20.20.70">
    <property type="entry name" value="Aldolase class I"/>
    <property type="match status" value="1"/>
</dbReference>
<reference evidence="8 9" key="1">
    <citation type="submission" date="2016-07" db="EMBL/GenBank/DDBJ databases">
        <title>Complete genome sequence of Altererythrobacter dongtanensis KCTC 22672, a type strain with esterase isolated from tidal flat.</title>
        <authorList>
            <person name="Cheng H."/>
            <person name="Wu Y.-H."/>
            <person name="Zhou P."/>
            <person name="Huo Y.-Y."/>
            <person name="Wang C.-S."/>
            <person name="Xu X.-W."/>
        </authorList>
    </citation>
    <scope>NUCLEOTIDE SEQUENCE [LARGE SCALE GENOMIC DNA]</scope>
    <source>
        <strain evidence="8 9">KCTC 22672</strain>
    </source>
</reference>
<feature type="signal peptide" evidence="6">
    <location>
        <begin position="1"/>
        <end position="21"/>
    </location>
</feature>
<name>A0A1B2AB21_9SPHN</name>
<dbReference type="PANTHER" id="PTHR11452:SF42">
    <property type="entry name" value="ALPHA-GALACTOSIDASE"/>
    <property type="match status" value="1"/>
</dbReference>
<dbReference type="PROSITE" id="PS51257">
    <property type="entry name" value="PROKAR_LIPOPROTEIN"/>
    <property type="match status" value="1"/>
</dbReference>
<evidence type="ECO:0000313" key="9">
    <source>
        <dbReference type="Proteomes" id="UP000092932"/>
    </source>
</evidence>
<evidence type="ECO:0000256" key="4">
    <source>
        <dbReference type="ARBA" id="ARBA00023295"/>
    </source>
</evidence>
<comment type="similarity">
    <text evidence="1">Belongs to the glycosyl hydrolase 27 family.</text>
</comment>
<keyword evidence="3 8" id="KW-0378">Hydrolase</keyword>
<dbReference type="RefSeq" id="WP_084001609.1">
    <property type="nucleotide sequence ID" value="NZ_CP016591.1"/>
</dbReference>
<dbReference type="AlphaFoldDB" id="A0A1B2AB21"/>
<dbReference type="OrthoDB" id="9807519at2"/>
<organism evidence="8 9">
    <name type="scientific">Tsuneonella dongtanensis</name>
    <dbReference type="NCBI Taxonomy" id="692370"/>
    <lineage>
        <taxon>Bacteria</taxon>
        <taxon>Pseudomonadati</taxon>
        <taxon>Pseudomonadota</taxon>
        <taxon>Alphaproteobacteria</taxon>
        <taxon>Sphingomonadales</taxon>
        <taxon>Erythrobacteraceae</taxon>
        <taxon>Tsuneonella</taxon>
    </lineage>
</organism>
<evidence type="ECO:0000256" key="3">
    <source>
        <dbReference type="ARBA" id="ARBA00022801"/>
    </source>
</evidence>
<dbReference type="CDD" id="cd14792">
    <property type="entry name" value="GH27"/>
    <property type="match status" value="1"/>
</dbReference>
<gene>
    <name evidence="8" type="primary">agaA_1</name>
    <name evidence="8" type="ORF">A6F68_00806</name>
</gene>
<accession>A0A1B2AB21</accession>
<dbReference type="InterPro" id="IPR002241">
    <property type="entry name" value="Glyco_hydro_27"/>
</dbReference>
<evidence type="ECO:0000256" key="6">
    <source>
        <dbReference type="SAM" id="SignalP"/>
    </source>
</evidence>
<dbReference type="PATRIC" id="fig|692370.5.peg.821"/>
<dbReference type="EMBL" id="CP016591">
    <property type="protein sequence ID" value="ANY19332.1"/>
    <property type="molecule type" value="Genomic_DNA"/>
</dbReference>
<dbReference type="Proteomes" id="UP000092932">
    <property type="component" value="Chromosome"/>
</dbReference>
<dbReference type="SUPFAM" id="SSF51011">
    <property type="entry name" value="Glycosyl hydrolase domain"/>
    <property type="match status" value="1"/>
</dbReference>
<evidence type="ECO:0000259" key="7">
    <source>
        <dbReference type="Pfam" id="PF17801"/>
    </source>
</evidence>